<protein>
    <submittedName>
        <fullName evidence="2">Uncharacterized protein</fullName>
    </submittedName>
</protein>
<dbReference type="Proteomes" id="UP000597444">
    <property type="component" value="Unassembled WGS sequence"/>
</dbReference>
<keyword evidence="3" id="KW-1185">Reference proteome</keyword>
<evidence type="ECO:0000256" key="1">
    <source>
        <dbReference type="SAM" id="MobiDB-lite"/>
    </source>
</evidence>
<proteinExistence type="predicted"/>
<name>A0A8J3NAW5_9CHLR</name>
<evidence type="ECO:0000313" key="3">
    <source>
        <dbReference type="Proteomes" id="UP000597444"/>
    </source>
</evidence>
<feature type="region of interest" description="Disordered" evidence="1">
    <location>
        <begin position="76"/>
        <end position="102"/>
    </location>
</feature>
<evidence type="ECO:0000313" key="2">
    <source>
        <dbReference type="EMBL" id="GHP00833.1"/>
    </source>
</evidence>
<gene>
    <name evidence="2" type="ORF">KSF_108800</name>
</gene>
<organism evidence="2 3">
    <name type="scientific">Reticulibacter mediterranei</name>
    <dbReference type="NCBI Taxonomy" id="2778369"/>
    <lineage>
        <taxon>Bacteria</taxon>
        <taxon>Bacillati</taxon>
        <taxon>Chloroflexota</taxon>
        <taxon>Ktedonobacteria</taxon>
        <taxon>Ktedonobacterales</taxon>
        <taxon>Reticulibacteraceae</taxon>
        <taxon>Reticulibacter</taxon>
    </lineage>
</organism>
<accession>A0A8J3NAW5</accession>
<sequence>MQPFTLHLNDKATVEVLQSQASFCGMYKDHYICVNPLSHYILLPNQTQVLNFGGMAIYTVSSQDAGHVIDLFLHTKSQKKASPTQSRTPSRRAARTTRRKTR</sequence>
<dbReference type="EMBL" id="BNJK01000003">
    <property type="protein sequence ID" value="GHP00833.1"/>
    <property type="molecule type" value="Genomic_DNA"/>
</dbReference>
<dbReference type="AlphaFoldDB" id="A0A8J3NAW5"/>
<comment type="caution">
    <text evidence="2">The sequence shown here is derived from an EMBL/GenBank/DDBJ whole genome shotgun (WGS) entry which is preliminary data.</text>
</comment>
<feature type="compositionally biased region" description="Basic residues" evidence="1">
    <location>
        <begin position="89"/>
        <end position="102"/>
    </location>
</feature>
<reference evidence="2" key="1">
    <citation type="submission" date="2020-10" db="EMBL/GenBank/DDBJ databases">
        <title>Taxonomic study of unclassified bacteria belonging to the class Ktedonobacteria.</title>
        <authorList>
            <person name="Yabe S."/>
            <person name="Wang C.M."/>
            <person name="Zheng Y."/>
            <person name="Sakai Y."/>
            <person name="Cavaletti L."/>
            <person name="Monciardini P."/>
            <person name="Donadio S."/>
        </authorList>
    </citation>
    <scope>NUCLEOTIDE SEQUENCE</scope>
    <source>
        <strain evidence="2">ID150040</strain>
    </source>
</reference>